<dbReference type="GO" id="GO:0008017">
    <property type="term" value="F:microtubule binding"/>
    <property type="evidence" value="ECO:0007669"/>
    <property type="project" value="TreeGrafter"/>
</dbReference>
<comment type="caution">
    <text evidence="4">The sequence shown here is derived from an EMBL/GenBank/DDBJ whole genome shotgun (WGS) entry which is preliminary data.</text>
</comment>
<organism evidence="4 5">
    <name type="scientific">Albula goreensis</name>
    <dbReference type="NCBI Taxonomy" id="1534307"/>
    <lineage>
        <taxon>Eukaryota</taxon>
        <taxon>Metazoa</taxon>
        <taxon>Chordata</taxon>
        <taxon>Craniata</taxon>
        <taxon>Vertebrata</taxon>
        <taxon>Euteleostomi</taxon>
        <taxon>Actinopterygii</taxon>
        <taxon>Neopterygii</taxon>
        <taxon>Teleostei</taxon>
        <taxon>Albuliformes</taxon>
        <taxon>Albulidae</taxon>
        <taxon>Albula</taxon>
    </lineage>
</organism>
<feature type="region of interest" description="Disordered" evidence="1">
    <location>
        <begin position="747"/>
        <end position="770"/>
    </location>
</feature>
<gene>
    <name evidence="4" type="ORF">AGOR_G00183390</name>
</gene>
<feature type="domain" description="HAUS augmin-like complex subunit 6 N-terminal" evidence="3">
    <location>
        <begin position="12"/>
        <end position="235"/>
    </location>
</feature>
<keyword evidence="5" id="KW-1185">Reference proteome</keyword>
<dbReference type="GO" id="GO:1990498">
    <property type="term" value="C:mitotic spindle microtubule"/>
    <property type="evidence" value="ECO:0007669"/>
    <property type="project" value="TreeGrafter"/>
</dbReference>
<dbReference type="Proteomes" id="UP000829720">
    <property type="component" value="Unassembled WGS sequence"/>
</dbReference>
<dbReference type="GO" id="GO:0070652">
    <property type="term" value="C:HAUS complex"/>
    <property type="evidence" value="ECO:0007669"/>
    <property type="project" value="InterPro"/>
</dbReference>
<dbReference type="OrthoDB" id="5575722at2759"/>
<feature type="signal peptide" evidence="2">
    <location>
        <begin position="1"/>
        <end position="28"/>
    </location>
</feature>
<dbReference type="InterPro" id="IPR028163">
    <property type="entry name" value="HAUS_6_N"/>
</dbReference>
<feature type="chain" id="PRO_5035874934" description="HAUS augmin-like complex subunit 6 N-terminal domain-containing protein" evidence="2">
    <location>
        <begin position="29"/>
        <end position="812"/>
    </location>
</feature>
<evidence type="ECO:0000259" key="3">
    <source>
        <dbReference type="Pfam" id="PF14661"/>
    </source>
</evidence>
<evidence type="ECO:0000256" key="1">
    <source>
        <dbReference type="SAM" id="MobiDB-lite"/>
    </source>
</evidence>
<sequence length="812" mass="90961">MSTRQKSNAQYLWWTLLGLGFQPEIAAATSKASIRHITLGINMFDKPNKDAFYIVTHFLFEKLNPARAHEMFRHCWPVMDRKADAEFRKVTFNWIRDLGDKCGKYIPKVVASLFLSPGGPKFINVMLQLAKYVMLQEMKTFSTDKTWVPEASAAKAQSVETAMLRYQLVKMRFQRAAVWQDCVVQEYQRRAQSLVKSMRDLRSEDAKYDSVHEQESEEEMCLQSEKILKVRSLWTDVNKILSTLEEERKVVDCVVKGNVDQYSLDGTSFTLKIPKALLERIERSAHMSSAGNLYEAGQLNLLRLLELLNEALCLLQEERVQAGAAALQLDLQDMEEKALHLNGSLEACKLLRKKISQEDIPEVKGFIQKMEVAWNRKWEDCLRQKPLPSFLNEDPALDFLSPMAPLSFEPATEAKFKSSIFSSYSAKFPELPPISQPSSAEPIKEEAPAKIPDSLENAESEMVDLHDPQSFGHHATQPSETSTISSAVSSRSLTPRKDPSPCPVQKDKSLAMGDPCLKARGWDKKAMILDMECDNLANQFAEAVTASPTGYRIRGLELEDLLGNLADPFSTRKQLPRTPESLISEVKSSWRRAVAEGEAEKSRLSGRLIEGSEKAFTPLPEAAEACPSSGLGRPQAVTSHLRQQGESLHSTLSWDSALLEATQGHSSDVIQFGIAFETMPELPGSESLLSSSDGAMETSSVMEEDEEDELVLPRILPNTTEPEMELHSARCRFDRIRKVYSEASFTDCRAKTPEPPSSPQNVGNSPETVDWKTGSKVFSLDLDTLESPSLSRSDRLSLPKLVTFSPMDDLMH</sequence>
<dbReference type="Pfam" id="PF14661">
    <property type="entry name" value="HAUS6_N"/>
    <property type="match status" value="1"/>
</dbReference>
<feature type="compositionally biased region" description="Basic and acidic residues" evidence="1">
    <location>
        <begin position="495"/>
        <end position="508"/>
    </location>
</feature>
<dbReference type="PANTHER" id="PTHR16151">
    <property type="entry name" value="HAUS AUGMIN-LIKE COMPLEX SUBUNIT 6"/>
    <property type="match status" value="1"/>
</dbReference>
<feature type="region of interest" description="Disordered" evidence="1">
    <location>
        <begin position="468"/>
        <end position="508"/>
    </location>
</feature>
<feature type="compositionally biased region" description="Low complexity" evidence="1">
    <location>
        <begin position="479"/>
        <end position="493"/>
    </location>
</feature>
<evidence type="ECO:0000313" key="4">
    <source>
        <dbReference type="EMBL" id="KAI1888279.1"/>
    </source>
</evidence>
<evidence type="ECO:0000313" key="5">
    <source>
        <dbReference type="Proteomes" id="UP000829720"/>
    </source>
</evidence>
<dbReference type="GO" id="GO:0051225">
    <property type="term" value="P:spindle assembly"/>
    <property type="evidence" value="ECO:0007669"/>
    <property type="project" value="InterPro"/>
</dbReference>
<dbReference type="AlphaFoldDB" id="A0A8T3CSK6"/>
<dbReference type="EMBL" id="JAERUA010000017">
    <property type="protein sequence ID" value="KAI1888279.1"/>
    <property type="molecule type" value="Genomic_DNA"/>
</dbReference>
<proteinExistence type="predicted"/>
<name>A0A8T3CSK6_9TELE</name>
<evidence type="ECO:0000256" key="2">
    <source>
        <dbReference type="SAM" id="SignalP"/>
    </source>
</evidence>
<dbReference type="InterPro" id="IPR026797">
    <property type="entry name" value="HAUS_6"/>
</dbReference>
<accession>A0A8T3CSK6</accession>
<reference evidence="4" key="1">
    <citation type="submission" date="2021-01" db="EMBL/GenBank/DDBJ databases">
        <authorList>
            <person name="Zahm M."/>
            <person name="Roques C."/>
            <person name="Cabau C."/>
            <person name="Klopp C."/>
            <person name="Donnadieu C."/>
            <person name="Jouanno E."/>
            <person name="Lampietro C."/>
            <person name="Louis A."/>
            <person name="Herpin A."/>
            <person name="Echchiki A."/>
            <person name="Berthelot C."/>
            <person name="Parey E."/>
            <person name="Roest-Crollius H."/>
            <person name="Braasch I."/>
            <person name="Postlethwait J."/>
            <person name="Bobe J."/>
            <person name="Montfort J."/>
            <person name="Bouchez O."/>
            <person name="Begum T."/>
            <person name="Mejri S."/>
            <person name="Adams A."/>
            <person name="Chen W.-J."/>
            <person name="Guiguen Y."/>
        </authorList>
    </citation>
    <scope>NUCLEOTIDE SEQUENCE</scope>
    <source>
        <tissue evidence="4">Blood</tissue>
    </source>
</reference>
<dbReference type="PANTHER" id="PTHR16151:SF2">
    <property type="entry name" value="HAUS AUGMIN-LIKE COMPLEX SUBUNIT 6"/>
    <property type="match status" value="1"/>
</dbReference>
<keyword evidence="2" id="KW-0732">Signal</keyword>
<protein>
    <recommendedName>
        <fullName evidence="3">HAUS augmin-like complex subunit 6 N-terminal domain-containing protein</fullName>
    </recommendedName>
</protein>